<feature type="region of interest" description="Disordered" evidence="1">
    <location>
        <begin position="599"/>
        <end position="619"/>
    </location>
</feature>
<proteinExistence type="predicted"/>
<evidence type="ECO:0000259" key="2">
    <source>
        <dbReference type="PROSITE" id="PS50994"/>
    </source>
</evidence>
<dbReference type="Pfam" id="PF09299">
    <property type="entry name" value="Mu-transpos_C"/>
    <property type="match status" value="1"/>
</dbReference>
<dbReference type="Proteomes" id="UP001055093">
    <property type="component" value="Unassembled WGS sequence"/>
</dbReference>
<dbReference type="SUPFAM" id="SSF53098">
    <property type="entry name" value="Ribonuclease H-like"/>
    <property type="match status" value="1"/>
</dbReference>
<accession>A0ABQ4V1G1</accession>
<organism evidence="3 4">
    <name type="scientific">Methylorubrum suomiense</name>
    <dbReference type="NCBI Taxonomy" id="144191"/>
    <lineage>
        <taxon>Bacteria</taxon>
        <taxon>Pseudomonadati</taxon>
        <taxon>Pseudomonadota</taxon>
        <taxon>Alphaproteobacteria</taxon>
        <taxon>Hyphomicrobiales</taxon>
        <taxon>Methylobacteriaceae</taxon>
        <taxon>Methylorubrum</taxon>
    </lineage>
</organism>
<dbReference type="EMBL" id="BPRE01000018">
    <property type="protein sequence ID" value="GJE77890.1"/>
    <property type="molecule type" value="Genomic_DNA"/>
</dbReference>
<sequence length="667" mass="74595">MKHWLTTQELANCAHIGRQSAHEVLQASLRRDAYKWRGCRLCVVEQHGRGGRAGRIYEVRLDSLPLDLQHRWQELQQRLKPEPLRTDAALELREWRFSVIRPALAAKAGTSERASAVREIAGREHYHPVHQRRERVPERTIQRWIERYGDGDMAALGRSKRTGTAPKLILTRKWDQATAHLDPETRERIAAEVRQDVRDLWASNASLGDVMRLASERLQDLTAAAGFAGTATALVEACALPRPFVERDKRVRRGYEFKHDRKAFEDARPRIRRSTAGIPPMGLVLGDVHHTDTLIERADGTTATPKLIAWKDVGTRRVRWDVVLCDAGTSIRNADLIASFLNMVRDPAWGMSAMLYLDNGSEYLFAEFLKDAMQLTGFRGELLDHGSPIVKARPYNAQAKGLIEGAFGIIERTLFASLPGYIGGDRMKSKTANVGRAPTPYGLGIDAYRDEVNGRLGYYNSRPQSGGLKGLSPNDAYHSAVRDGWTRTTADENALFMAFSTAETRIVRQGKIEAKGGVFYCPELFRHEGERVTIRLPKYTTWNAVPVFTMDNTLIGVAQEDAAFPFLSRDGAVEASERERAAKATVKALAATARPLDLGERMRRSAERAGAPKPAPIGANITLREEDAEIGRAVREAPGAQHDREHAAKQARLRATVERRERMRGLL</sequence>
<gene>
    <name evidence="3" type="ORF">BGCPKDLD_4498</name>
</gene>
<reference evidence="3" key="2">
    <citation type="submission" date="2021-08" db="EMBL/GenBank/DDBJ databases">
        <authorList>
            <person name="Tani A."/>
            <person name="Ola A."/>
            <person name="Ogura Y."/>
            <person name="Katsura K."/>
            <person name="Hayashi T."/>
        </authorList>
    </citation>
    <scope>NUCLEOTIDE SEQUENCE</scope>
    <source>
        <strain evidence="3">DSM 14458</strain>
    </source>
</reference>
<dbReference type="InterPro" id="IPR001584">
    <property type="entry name" value="Integrase_cat-core"/>
</dbReference>
<feature type="domain" description="Integrase catalytic" evidence="2">
    <location>
        <begin position="276"/>
        <end position="481"/>
    </location>
</feature>
<name>A0ABQ4V1G1_9HYPH</name>
<evidence type="ECO:0000313" key="3">
    <source>
        <dbReference type="EMBL" id="GJE77890.1"/>
    </source>
</evidence>
<reference evidence="3" key="1">
    <citation type="journal article" date="2021" name="Front. Microbiol.">
        <title>Comprehensive Comparative Genomics and Phenotyping of Methylobacterium Species.</title>
        <authorList>
            <person name="Alessa O."/>
            <person name="Ogura Y."/>
            <person name="Fujitani Y."/>
            <person name="Takami H."/>
            <person name="Hayashi T."/>
            <person name="Sahin N."/>
            <person name="Tani A."/>
        </authorList>
    </citation>
    <scope>NUCLEOTIDE SEQUENCE</scope>
    <source>
        <strain evidence="3">DSM 14458</strain>
    </source>
</reference>
<dbReference type="InterPro" id="IPR012337">
    <property type="entry name" value="RNaseH-like_sf"/>
</dbReference>
<comment type="caution">
    <text evidence="3">The sequence shown here is derived from an EMBL/GenBank/DDBJ whole genome shotgun (WGS) entry which is preliminary data.</text>
</comment>
<protein>
    <recommendedName>
        <fullName evidence="2">Integrase catalytic domain-containing protein</fullName>
    </recommendedName>
</protein>
<feature type="compositionally biased region" description="Basic and acidic residues" evidence="1">
    <location>
        <begin position="634"/>
        <end position="648"/>
    </location>
</feature>
<dbReference type="InterPro" id="IPR015378">
    <property type="entry name" value="Transposase-like_Mu_C"/>
</dbReference>
<feature type="region of interest" description="Disordered" evidence="1">
    <location>
        <begin position="634"/>
        <end position="653"/>
    </location>
</feature>
<keyword evidence="4" id="KW-1185">Reference proteome</keyword>
<dbReference type="Gene3D" id="3.30.420.10">
    <property type="entry name" value="Ribonuclease H-like superfamily/Ribonuclease H"/>
    <property type="match status" value="1"/>
</dbReference>
<dbReference type="InterPro" id="IPR036397">
    <property type="entry name" value="RNaseH_sf"/>
</dbReference>
<evidence type="ECO:0000313" key="4">
    <source>
        <dbReference type="Proteomes" id="UP001055093"/>
    </source>
</evidence>
<dbReference type="PROSITE" id="PS50994">
    <property type="entry name" value="INTEGRASE"/>
    <property type="match status" value="1"/>
</dbReference>
<evidence type="ECO:0000256" key="1">
    <source>
        <dbReference type="SAM" id="MobiDB-lite"/>
    </source>
</evidence>